<proteinExistence type="predicted"/>
<evidence type="ECO:0000313" key="2">
    <source>
        <dbReference type="EMBL" id="GGX40558.1"/>
    </source>
</evidence>
<comment type="caution">
    <text evidence="2">The sequence shown here is derived from an EMBL/GenBank/DDBJ whole genome shotgun (WGS) entry which is preliminary data.</text>
</comment>
<dbReference type="AlphaFoldDB" id="A0A918K196"/>
<gene>
    <name evidence="2" type="ORF">GCM10007392_04140</name>
</gene>
<feature type="compositionally biased region" description="Basic and acidic residues" evidence="1">
    <location>
        <begin position="17"/>
        <end position="34"/>
    </location>
</feature>
<evidence type="ECO:0000313" key="3">
    <source>
        <dbReference type="Proteomes" id="UP000626148"/>
    </source>
</evidence>
<evidence type="ECO:0000256" key="1">
    <source>
        <dbReference type="SAM" id="MobiDB-lite"/>
    </source>
</evidence>
<sequence length="69" mass="7907">MEQKAGQQITEQGWEAHQFDDQATEKGEADQQEIHSVDCQKIICEEFITESWRALTATSEIKKGRERGP</sequence>
<reference evidence="2" key="2">
    <citation type="submission" date="2020-09" db="EMBL/GenBank/DDBJ databases">
        <authorList>
            <person name="Sun Q."/>
            <person name="Kim S."/>
        </authorList>
    </citation>
    <scope>NUCLEOTIDE SEQUENCE</scope>
    <source>
        <strain evidence="2">KCTC 22169</strain>
    </source>
</reference>
<reference evidence="2" key="1">
    <citation type="journal article" date="2014" name="Int. J. Syst. Evol. Microbiol.">
        <title>Complete genome sequence of Corynebacterium casei LMG S-19264T (=DSM 44701T), isolated from a smear-ripened cheese.</title>
        <authorList>
            <consortium name="US DOE Joint Genome Institute (JGI-PGF)"/>
            <person name="Walter F."/>
            <person name="Albersmeier A."/>
            <person name="Kalinowski J."/>
            <person name="Ruckert C."/>
        </authorList>
    </citation>
    <scope>NUCLEOTIDE SEQUENCE</scope>
    <source>
        <strain evidence="2">KCTC 22169</strain>
    </source>
</reference>
<feature type="region of interest" description="Disordered" evidence="1">
    <location>
        <begin position="1"/>
        <end position="34"/>
    </location>
</feature>
<keyword evidence="3" id="KW-1185">Reference proteome</keyword>
<protein>
    <submittedName>
        <fullName evidence="2">Uncharacterized protein</fullName>
    </submittedName>
</protein>
<organism evidence="2 3">
    <name type="scientific">Saccharospirillum salsuginis</name>
    <dbReference type="NCBI Taxonomy" id="418750"/>
    <lineage>
        <taxon>Bacteria</taxon>
        <taxon>Pseudomonadati</taxon>
        <taxon>Pseudomonadota</taxon>
        <taxon>Gammaproteobacteria</taxon>
        <taxon>Oceanospirillales</taxon>
        <taxon>Saccharospirillaceae</taxon>
        <taxon>Saccharospirillum</taxon>
    </lineage>
</organism>
<dbReference type="Proteomes" id="UP000626148">
    <property type="component" value="Unassembled WGS sequence"/>
</dbReference>
<dbReference type="EMBL" id="BMXR01000001">
    <property type="protein sequence ID" value="GGX40558.1"/>
    <property type="molecule type" value="Genomic_DNA"/>
</dbReference>
<accession>A0A918K196</accession>
<name>A0A918K196_9GAMM</name>
<feature type="compositionally biased region" description="Polar residues" evidence="1">
    <location>
        <begin position="1"/>
        <end position="11"/>
    </location>
</feature>